<dbReference type="GO" id="GO:0016787">
    <property type="term" value="F:hydrolase activity"/>
    <property type="evidence" value="ECO:0007669"/>
    <property type="project" value="UniProtKB-KW"/>
</dbReference>
<dbReference type="InterPro" id="IPR010016">
    <property type="entry name" value="PxpB"/>
</dbReference>
<dbReference type="SUPFAM" id="SSF160467">
    <property type="entry name" value="PH0987 N-terminal domain-like"/>
    <property type="match status" value="1"/>
</dbReference>
<evidence type="ECO:0000256" key="1">
    <source>
        <dbReference type="ARBA" id="ARBA00022741"/>
    </source>
</evidence>
<dbReference type="Gene3D" id="3.30.1360.40">
    <property type="match status" value="1"/>
</dbReference>
<protein>
    <recommendedName>
        <fullName evidence="4">Carboxyltransferase domain-containing protein</fullName>
    </recommendedName>
</protein>
<sequence length="133" mass="15006">MQVGLFEKARFRTAGDRGLLVEYGDIIDPDVNNKVRSMAMVMEQNSPEGVSEVIPTYRSLLIVYDPSRTNPVKLQQTLKTLEARLDEIKIPPPDTVEIPVCYGGEFGPDIEYVAESHNLAVEEVIELHCRPEY</sequence>
<keyword evidence="1" id="KW-0547">Nucleotide-binding</keyword>
<gene>
    <name evidence="5" type="ORF">S01H4_38485</name>
</gene>
<dbReference type="GO" id="GO:0005524">
    <property type="term" value="F:ATP binding"/>
    <property type="evidence" value="ECO:0007669"/>
    <property type="project" value="UniProtKB-KW"/>
</dbReference>
<dbReference type="PANTHER" id="PTHR34698">
    <property type="entry name" value="5-OXOPROLINASE SUBUNIT B"/>
    <property type="match status" value="1"/>
</dbReference>
<feature type="domain" description="Carboxyltransferase" evidence="4">
    <location>
        <begin position="9"/>
        <end position="133"/>
    </location>
</feature>
<dbReference type="InterPro" id="IPR003833">
    <property type="entry name" value="CT_C_D"/>
</dbReference>
<dbReference type="InterPro" id="IPR029000">
    <property type="entry name" value="Cyclophilin-like_dom_sf"/>
</dbReference>
<accession>X1DJV8</accession>
<dbReference type="PANTHER" id="PTHR34698:SF2">
    <property type="entry name" value="5-OXOPROLINASE SUBUNIT B"/>
    <property type="match status" value="1"/>
</dbReference>
<dbReference type="Pfam" id="PF02682">
    <property type="entry name" value="CT_C_D"/>
    <property type="match status" value="1"/>
</dbReference>
<proteinExistence type="predicted"/>
<evidence type="ECO:0000256" key="2">
    <source>
        <dbReference type="ARBA" id="ARBA00022801"/>
    </source>
</evidence>
<comment type="caution">
    <text evidence="5">The sequence shown here is derived from an EMBL/GenBank/DDBJ whole genome shotgun (WGS) entry which is preliminary data.</text>
</comment>
<dbReference type="AlphaFoldDB" id="X1DJV8"/>
<reference evidence="5" key="1">
    <citation type="journal article" date="2014" name="Front. Microbiol.">
        <title>High frequency of phylogenetically diverse reductive dehalogenase-homologous genes in deep subseafloor sedimentary metagenomes.</title>
        <authorList>
            <person name="Kawai M."/>
            <person name="Futagami T."/>
            <person name="Toyoda A."/>
            <person name="Takaki Y."/>
            <person name="Nishi S."/>
            <person name="Hori S."/>
            <person name="Arai W."/>
            <person name="Tsubouchi T."/>
            <person name="Morono Y."/>
            <person name="Uchiyama I."/>
            <person name="Ito T."/>
            <person name="Fujiyama A."/>
            <person name="Inagaki F."/>
            <person name="Takami H."/>
        </authorList>
    </citation>
    <scope>NUCLEOTIDE SEQUENCE</scope>
    <source>
        <strain evidence="5">Expedition CK06-06</strain>
    </source>
</reference>
<dbReference type="SUPFAM" id="SSF50891">
    <property type="entry name" value="Cyclophilin-like"/>
    <property type="match status" value="1"/>
</dbReference>
<name>X1DJV8_9ZZZZ</name>
<organism evidence="5">
    <name type="scientific">marine sediment metagenome</name>
    <dbReference type="NCBI Taxonomy" id="412755"/>
    <lineage>
        <taxon>unclassified sequences</taxon>
        <taxon>metagenomes</taxon>
        <taxon>ecological metagenomes</taxon>
    </lineage>
</organism>
<keyword evidence="3" id="KW-0067">ATP-binding</keyword>
<evidence type="ECO:0000313" key="5">
    <source>
        <dbReference type="EMBL" id="GAH05309.1"/>
    </source>
</evidence>
<evidence type="ECO:0000256" key="3">
    <source>
        <dbReference type="ARBA" id="ARBA00022840"/>
    </source>
</evidence>
<dbReference type="SMART" id="SM00796">
    <property type="entry name" value="AHS1"/>
    <property type="match status" value="1"/>
</dbReference>
<feature type="non-terminal residue" evidence="5">
    <location>
        <position position="133"/>
    </location>
</feature>
<evidence type="ECO:0000259" key="4">
    <source>
        <dbReference type="SMART" id="SM00796"/>
    </source>
</evidence>
<dbReference type="EMBL" id="BART01020756">
    <property type="protein sequence ID" value="GAH05309.1"/>
    <property type="molecule type" value="Genomic_DNA"/>
</dbReference>
<dbReference type="Gene3D" id="2.40.100.10">
    <property type="entry name" value="Cyclophilin-like"/>
    <property type="match status" value="1"/>
</dbReference>
<keyword evidence="2" id="KW-0378">Hydrolase</keyword>